<dbReference type="Pfam" id="PF01726">
    <property type="entry name" value="LexA_DNA_bind"/>
    <property type="match status" value="1"/>
</dbReference>
<dbReference type="InterPro" id="IPR006199">
    <property type="entry name" value="LexA_DNA-bd_dom"/>
</dbReference>
<sequence length="75" mass="8612">MNRRPEHLTGREEQILQCIRRWIAEHGEGPSVRQIADDIGFSSTSSVAYHVGNLQKQRGALRRDGRGRRTCRLAR</sequence>
<dbReference type="Proteomes" id="UP001187346">
    <property type="component" value="Unassembled WGS sequence"/>
</dbReference>
<accession>A0ABU4F5M3</accession>
<name>A0ABU4F5M3_9ACTN</name>
<comment type="caution">
    <text evidence="2">The sequence shown here is derived from an EMBL/GenBank/DDBJ whole genome shotgun (WGS) entry which is preliminary data.</text>
</comment>
<evidence type="ECO:0000313" key="3">
    <source>
        <dbReference type="Proteomes" id="UP001187346"/>
    </source>
</evidence>
<dbReference type="RefSeq" id="WP_266866378.1">
    <property type="nucleotide sequence ID" value="NZ_JAPEMW010000001.1"/>
</dbReference>
<organism evidence="2 3">
    <name type="scientific">Streptomyces prunicolor</name>
    <dbReference type="NCBI Taxonomy" id="67348"/>
    <lineage>
        <taxon>Bacteria</taxon>
        <taxon>Bacillati</taxon>
        <taxon>Actinomycetota</taxon>
        <taxon>Actinomycetes</taxon>
        <taxon>Kitasatosporales</taxon>
        <taxon>Streptomycetaceae</taxon>
        <taxon>Streptomyces</taxon>
    </lineage>
</organism>
<reference evidence="2 3" key="1">
    <citation type="submission" date="2023-10" db="EMBL/GenBank/DDBJ databases">
        <title>Characterization of rhizosphere-enriched actinobacteria from wheat plants lab-grown on chernevaya soil.</title>
        <authorList>
            <person name="Tikhonova E.N."/>
            <person name="Konopkin A."/>
            <person name="Kravchenko I.K."/>
        </authorList>
    </citation>
    <scope>NUCLEOTIDE SEQUENCE [LARGE SCALE GENOMIC DNA]</scope>
    <source>
        <strain evidence="2 3">RR29</strain>
    </source>
</reference>
<gene>
    <name evidence="2" type="ORF">R5A26_08030</name>
</gene>
<dbReference type="InterPro" id="IPR036390">
    <property type="entry name" value="WH_DNA-bd_sf"/>
</dbReference>
<dbReference type="SUPFAM" id="SSF46785">
    <property type="entry name" value="Winged helix' DNA-binding domain"/>
    <property type="match status" value="1"/>
</dbReference>
<protein>
    <recommendedName>
        <fullName evidence="1">LexA repressor DNA-binding domain-containing protein</fullName>
    </recommendedName>
</protein>
<dbReference type="Gene3D" id="1.10.10.10">
    <property type="entry name" value="Winged helix-like DNA-binding domain superfamily/Winged helix DNA-binding domain"/>
    <property type="match status" value="1"/>
</dbReference>
<dbReference type="EMBL" id="JAWMAJ010000019">
    <property type="protein sequence ID" value="MDV7215897.1"/>
    <property type="molecule type" value="Genomic_DNA"/>
</dbReference>
<feature type="domain" description="LexA repressor DNA-binding" evidence="1">
    <location>
        <begin position="6"/>
        <end position="66"/>
    </location>
</feature>
<evidence type="ECO:0000259" key="1">
    <source>
        <dbReference type="Pfam" id="PF01726"/>
    </source>
</evidence>
<dbReference type="InterPro" id="IPR036388">
    <property type="entry name" value="WH-like_DNA-bd_sf"/>
</dbReference>
<evidence type="ECO:0000313" key="2">
    <source>
        <dbReference type="EMBL" id="MDV7215897.1"/>
    </source>
</evidence>
<keyword evidence="3" id="KW-1185">Reference proteome</keyword>
<proteinExistence type="predicted"/>